<organism evidence="3 4">
    <name type="scientific">Klebsiella variicola</name>
    <dbReference type="NCBI Taxonomy" id="244366"/>
    <lineage>
        <taxon>Bacteria</taxon>
        <taxon>Pseudomonadati</taxon>
        <taxon>Pseudomonadota</taxon>
        <taxon>Gammaproteobacteria</taxon>
        <taxon>Enterobacterales</taxon>
        <taxon>Enterobacteriaceae</taxon>
        <taxon>Klebsiella/Raoultella group</taxon>
        <taxon>Klebsiella</taxon>
        <taxon>Klebsiella pneumoniae complex</taxon>
    </lineage>
</organism>
<dbReference type="NCBIfam" id="TIGR02675">
    <property type="entry name" value="tape_meas_nterm"/>
    <property type="match status" value="1"/>
</dbReference>
<evidence type="ECO:0000313" key="4">
    <source>
        <dbReference type="Proteomes" id="UP001176846"/>
    </source>
</evidence>
<feature type="domain" description="Tape measure protein N-terminal" evidence="2">
    <location>
        <begin position="258"/>
        <end position="403"/>
    </location>
</feature>
<dbReference type="RefSeq" id="WP_285202130.1">
    <property type="nucleotide sequence ID" value="NZ_JARTTN020000001.1"/>
</dbReference>
<comment type="caution">
    <text evidence="3">The sequence shown here is derived from an EMBL/GenBank/DDBJ whole genome shotgun (WGS) entry which is preliminary data.</text>
</comment>
<dbReference type="Pfam" id="PF20155">
    <property type="entry name" value="TMP_3"/>
    <property type="match status" value="1"/>
</dbReference>
<dbReference type="EMBL" id="JARTTN020000001">
    <property type="protein sequence ID" value="MEC6056740.1"/>
    <property type="molecule type" value="Genomic_DNA"/>
</dbReference>
<gene>
    <name evidence="3" type="ORF">QAB22_009295</name>
</gene>
<reference evidence="3" key="2">
    <citation type="submission" date="2024-01" db="EMBL/GenBank/DDBJ databases">
        <authorList>
            <person name="Macesic N."/>
        </authorList>
    </citation>
    <scope>NUCLEOTIDE SEQUENCE</scope>
    <source>
        <strain evidence="3">CPO071</strain>
    </source>
</reference>
<proteinExistence type="predicted"/>
<accession>A0AAW9PCA6</accession>
<reference evidence="3" key="1">
    <citation type="journal article" date="2023" name="Nat. Commun.">
        <title>Genomic dissection of endemic carbapenem resistance reveals metallo-beta-lactamase dissemination through clonal, plasmid and integron transfer.</title>
        <authorList>
            <person name="Macesic N."/>
            <person name="Hawkey J."/>
            <person name="Vezina B."/>
            <person name="Wisniewski J.A."/>
            <person name="Cottingham H."/>
            <person name="Blakeway L.V."/>
            <person name="Harshegyi T."/>
            <person name="Pragastis K."/>
            <person name="Badoordeen G.Z."/>
            <person name="Dennison A."/>
            <person name="Spelman D.W."/>
            <person name="Jenney A.W.J."/>
            <person name="Peleg A.Y."/>
        </authorList>
    </citation>
    <scope>NUCLEOTIDE SEQUENCE</scope>
    <source>
        <strain evidence="3">CPO071</strain>
    </source>
</reference>
<feature type="region of interest" description="Disordered" evidence="1">
    <location>
        <begin position="105"/>
        <end position="130"/>
    </location>
</feature>
<dbReference type="Proteomes" id="UP001176846">
    <property type="component" value="Unassembled WGS sequence"/>
</dbReference>
<protein>
    <submittedName>
        <fullName evidence="3">Tape measure protein</fullName>
    </submittedName>
</protein>
<dbReference type="AlphaFoldDB" id="A0AAW9PCA6"/>
<name>A0AAW9PCA6_KLEVA</name>
<dbReference type="InterPro" id="IPR013491">
    <property type="entry name" value="Tape_meas_N"/>
</dbReference>
<evidence type="ECO:0000313" key="3">
    <source>
        <dbReference type="EMBL" id="MEC6056740.1"/>
    </source>
</evidence>
<evidence type="ECO:0000256" key="1">
    <source>
        <dbReference type="SAM" id="MobiDB-lite"/>
    </source>
</evidence>
<evidence type="ECO:0000259" key="2">
    <source>
        <dbReference type="Pfam" id="PF20155"/>
    </source>
</evidence>
<sequence length="695" mass="73867">MANYTVDEFIIQLGFNENVSKNLQRLESRTLKVAERIEKNLNRAFTPKGNFNSVIQSANNASKQINRAFSKSMNFDEAGKSSVKSVENAAKASAKRIKDMYQDAYGAKGKGRLNPPAGKPQGRGSDLTASNSIRSLANTQFYSNLTRRLESMGSTGQARAMKLRQQIHGLRDDALANPSASLNQFRLALRAATDSASKWASQQRKQVSNADGLSSSFGRLVSVSAALYGTFEAVRKVVETGVAREGVNLSAEAVFKGQAADAKTFAAQFSDQIGQGVTETLKQYTGFAAGAQNSLGYQGTQDFYKNAAVFGRIRGLDAEQLKGIMTAFTQMASKGRVQAEELRGQLGDRLPGAEQMFADALGVNTQQLDKLMQNGKLLSKDVLPRVSAQMKKMADEAGGLDRVSQMAVTGIGRVKAAMENDLNRAFTSSEKGLGQFNASVANMLNDASPIAEALGHILGKVASMTSGAVDHVDEWSRRLSALILRTSAWYEDLSEGQKKLVDSAEQFAIGAAGVLVLVKSIAGVANKLKWLSALLGGGAEAGAAAGAGGLLKGASRLAGPVGVALVAHDAVDASGVEQKYPNAVGTDNPIAKALNWLANPSKMLGATEQDSITNSPFTRAMGSLGDWLQGNNALSGQTNTFAVPSMYNPAQTTIRNDQRINISVNMDSQKIGTFQTQVLTGGFEDLNINAEHLGD</sequence>